<keyword evidence="8" id="KW-1185">Reference proteome</keyword>
<dbReference type="Gene3D" id="3.30.70.580">
    <property type="entry name" value="Pseudouridine synthase I, catalytic domain, N-terminal subdomain"/>
    <property type="match status" value="1"/>
</dbReference>
<protein>
    <recommendedName>
        <fullName evidence="4">tRNA pseudouridine synthase A</fullName>
        <ecNumber evidence="4">5.4.99.12</ecNumber>
    </recommendedName>
    <alternativeName>
        <fullName evidence="4">tRNA pseudouridine(38-40) synthase</fullName>
    </alternativeName>
    <alternativeName>
        <fullName evidence="4">tRNA pseudouridylate synthase I</fullName>
    </alternativeName>
    <alternativeName>
        <fullName evidence="4">tRNA-uridine isomerase I</fullName>
    </alternativeName>
</protein>
<keyword evidence="2 4" id="KW-0819">tRNA processing</keyword>
<evidence type="ECO:0000256" key="3">
    <source>
        <dbReference type="ARBA" id="ARBA00023235"/>
    </source>
</evidence>
<dbReference type="InterPro" id="IPR001406">
    <property type="entry name" value="PsdUridine_synth_TruA"/>
</dbReference>
<accession>A0ABQ5XUF4</accession>
<feature type="binding site" evidence="4">
    <location>
        <position position="109"/>
    </location>
    <ligand>
        <name>substrate</name>
    </ligand>
</feature>
<reference evidence="8" key="1">
    <citation type="journal article" date="2019" name="Int. J. Syst. Evol. Microbiol.">
        <title>The Global Catalogue of Microorganisms (GCM) 10K type strain sequencing project: providing services to taxonomists for standard genome sequencing and annotation.</title>
        <authorList>
            <consortium name="The Broad Institute Genomics Platform"/>
            <consortium name="The Broad Institute Genome Sequencing Center for Infectious Disease"/>
            <person name="Wu L."/>
            <person name="Ma J."/>
        </authorList>
    </citation>
    <scope>NUCLEOTIDE SEQUENCE [LARGE SCALE GENOMIC DNA]</scope>
    <source>
        <strain evidence="8">NBRC 111980</strain>
    </source>
</reference>
<dbReference type="EMBL" id="BSOB01000030">
    <property type="protein sequence ID" value="GLQ94116.1"/>
    <property type="molecule type" value="Genomic_DNA"/>
</dbReference>
<dbReference type="RefSeq" id="WP_284321825.1">
    <property type="nucleotide sequence ID" value="NZ_BSOB01000030.1"/>
</dbReference>
<evidence type="ECO:0000256" key="5">
    <source>
        <dbReference type="RuleBase" id="RU003792"/>
    </source>
</evidence>
<evidence type="ECO:0000256" key="1">
    <source>
        <dbReference type="ARBA" id="ARBA00009375"/>
    </source>
</evidence>
<dbReference type="PIRSF" id="PIRSF001430">
    <property type="entry name" value="tRNA_psdUrid_synth"/>
    <property type="match status" value="1"/>
</dbReference>
<dbReference type="PANTHER" id="PTHR11142">
    <property type="entry name" value="PSEUDOURIDYLATE SYNTHASE"/>
    <property type="match status" value="1"/>
</dbReference>
<evidence type="ECO:0000256" key="4">
    <source>
        <dbReference type="HAMAP-Rule" id="MF_00171"/>
    </source>
</evidence>
<comment type="caution">
    <text evidence="4">Lacks conserved residue(s) required for the propagation of feature annotation.</text>
</comment>
<evidence type="ECO:0000313" key="7">
    <source>
        <dbReference type="EMBL" id="GLQ94116.1"/>
    </source>
</evidence>
<proteinExistence type="inferred from homology"/>
<organism evidence="7 8">
    <name type="scientific">Dyella acidisoli</name>
    <dbReference type="NCBI Taxonomy" id="1867834"/>
    <lineage>
        <taxon>Bacteria</taxon>
        <taxon>Pseudomonadati</taxon>
        <taxon>Pseudomonadota</taxon>
        <taxon>Gammaproteobacteria</taxon>
        <taxon>Lysobacterales</taxon>
        <taxon>Rhodanobacteraceae</taxon>
        <taxon>Dyella</taxon>
    </lineage>
</organism>
<feature type="domain" description="Pseudouridine synthase I TruA alpha/beta" evidence="6">
    <location>
        <begin position="8"/>
        <end position="102"/>
    </location>
</feature>
<dbReference type="EC" id="5.4.99.12" evidence="4"/>
<dbReference type="Pfam" id="PF01416">
    <property type="entry name" value="PseudoU_synth_1"/>
    <property type="match status" value="2"/>
</dbReference>
<dbReference type="HAMAP" id="MF_00171">
    <property type="entry name" value="TruA"/>
    <property type="match status" value="1"/>
</dbReference>
<dbReference type="InterPro" id="IPR020095">
    <property type="entry name" value="PsdUridine_synth_TruA_C"/>
</dbReference>
<feature type="active site" description="Nucleophile" evidence="4">
    <location>
        <position position="51"/>
    </location>
</feature>
<dbReference type="InterPro" id="IPR020097">
    <property type="entry name" value="PsdUridine_synth_TruA_a/b_dom"/>
</dbReference>
<comment type="function">
    <text evidence="4">Formation of pseudouridine at positions 38, 39 and 40 in the anticodon stem and loop of transfer RNAs.</text>
</comment>
<gene>
    <name evidence="4 7" type="primary">truA</name>
    <name evidence="7" type="ORF">GCM10007901_30670</name>
</gene>
<dbReference type="Gene3D" id="3.30.70.660">
    <property type="entry name" value="Pseudouridine synthase I, catalytic domain, C-terminal subdomain"/>
    <property type="match status" value="1"/>
</dbReference>
<dbReference type="NCBIfam" id="TIGR00071">
    <property type="entry name" value="hisT_truA"/>
    <property type="match status" value="1"/>
</dbReference>
<feature type="domain" description="Pseudouridine synthase I TruA alpha/beta" evidence="6">
    <location>
        <begin position="142"/>
        <end position="244"/>
    </location>
</feature>
<name>A0ABQ5XUF4_9GAMM</name>
<evidence type="ECO:0000256" key="2">
    <source>
        <dbReference type="ARBA" id="ARBA00022694"/>
    </source>
</evidence>
<evidence type="ECO:0000313" key="8">
    <source>
        <dbReference type="Proteomes" id="UP001156670"/>
    </source>
</evidence>
<comment type="subunit">
    <text evidence="4">Homodimer.</text>
</comment>
<dbReference type="SUPFAM" id="SSF55120">
    <property type="entry name" value="Pseudouridine synthase"/>
    <property type="match status" value="1"/>
</dbReference>
<keyword evidence="3 4" id="KW-0413">Isomerase</keyword>
<dbReference type="InterPro" id="IPR020103">
    <property type="entry name" value="PsdUridine_synth_cat_dom_sf"/>
</dbReference>
<sequence length="255" mass="28314">MRIALGIEYDGTDFLGWQRLSHGASVQASLEHALSFVAAEPITVTCAGRTDAGVHGRCQVVHFDTEARRDMRGWVLGTCSNLPSSMAVLWAQTVPDDFHARFSARSRRYCYTILNRTVRPALDARYVTWERHPLDAERMHSAAQTLIGEHDFSAFRAVSCQAAHAQREVKALSVWRDGEQVIVEIEANAFLHHMVRNIVGSLLPVGRGEQPMEWVAALLAGRDREVAGPTAAASGLTFIGPRYEKHWGLPKEISE</sequence>
<comment type="catalytic activity">
    <reaction evidence="4 5">
        <text>uridine(38/39/40) in tRNA = pseudouridine(38/39/40) in tRNA</text>
        <dbReference type="Rhea" id="RHEA:22376"/>
        <dbReference type="Rhea" id="RHEA-COMP:10085"/>
        <dbReference type="Rhea" id="RHEA-COMP:10087"/>
        <dbReference type="ChEBI" id="CHEBI:65314"/>
        <dbReference type="ChEBI" id="CHEBI:65315"/>
        <dbReference type="EC" id="5.4.99.12"/>
    </reaction>
</comment>
<comment type="caution">
    <text evidence="7">The sequence shown here is derived from an EMBL/GenBank/DDBJ whole genome shotgun (WGS) entry which is preliminary data.</text>
</comment>
<dbReference type="CDD" id="cd02570">
    <property type="entry name" value="PseudoU_synth_EcTruA"/>
    <property type="match status" value="1"/>
</dbReference>
<dbReference type="InterPro" id="IPR020094">
    <property type="entry name" value="TruA/RsuA/RluB/E/F_N"/>
</dbReference>
<dbReference type="Proteomes" id="UP001156670">
    <property type="component" value="Unassembled WGS sequence"/>
</dbReference>
<comment type="similarity">
    <text evidence="1 4 5">Belongs to the tRNA pseudouridine synthase TruA family.</text>
</comment>
<evidence type="ECO:0000259" key="6">
    <source>
        <dbReference type="Pfam" id="PF01416"/>
    </source>
</evidence>
<dbReference type="PANTHER" id="PTHR11142:SF0">
    <property type="entry name" value="TRNA PSEUDOURIDINE SYNTHASE-LIKE 1"/>
    <property type="match status" value="1"/>
</dbReference>